<reference evidence="1" key="1">
    <citation type="journal article" date="2020" name="mSystems">
        <title>Genome- and Community-Level Interaction Insights into Carbon Utilization and Element Cycling Functions of Hydrothermarchaeota in Hydrothermal Sediment.</title>
        <authorList>
            <person name="Zhou Z."/>
            <person name="Liu Y."/>
            <person name="Xu W."/>
            <person name="Pan J."/>
            <person name="Luo Z.H."/>
            <person name="Li M."/>
        </authorList>
    </citation>
    <scope>NUCLEOTIDE SEQUENCE [LARGE SCALE GENOMIC DNA]</scope>
    <source>
        <strain evidence="1">HyVt-460</strain>
    </source>
</reference>
<organism evidence="1">
    <name type="scientific">Caldithrix abyssi</name>
    <dbReference type="NCBI Taxonomy" id="187145"/>
    <lineage>
        <taxon>Bacteria</taxon>
        <taxon>Pseudomonadati</taxon>
        <taxon>Calditrichota</taxon>
        <taxon>Calditrichia</taxon>
        <taxon>Calditrichales</taxon>
        <taxon>Calditrichaceae</taxon>
        <taxon>Caldithrix</taxon>
    </lineage>
</organism>
<evidence type="ECO:0000313" key="1">
    <source>
        <dbReference type="EMBL" id="HHM01610.1"/>
    </source>
</evidence>
<dbReference type="SUPFAM" id="SSF51230">
    <property type="entry name" value="Single hybrid motif"/>
    <property type="match status" value="1"/>
</dbReference>
<dbReference type="EMBL" id="DRLI01000047">
    <property type="protein sequence ID" value="HHM01610.1"/>
    <property type="molecule type" value="Genomic_DNA"/>
</dbReference>
<accession>A0A7V5RNR4</accession>
<dbReference type="Proteomes" id="UP000885771">
    <property type="component" value="Unassembled WGS sequence"/>
</dbReference>
<protein>
    <submittedName>
        <fullName evidence="1">HlyD family efflux transporter periplasmic adaptor subunit</fullName>
    </submittedName>
</protein>
<comment type="caution">
    <text evidence="1">The sequence shown here is derived from an EMBL/GenBank/DDBJ whole genome shotgun (WGS) entry which is preliminary data.</text>
</comment>
<sequence length="268" mass="30601">MKYPILFIMIILWSCTDHTPRQTENPPSSPRLQRVDIIHQTLPVTVAVHGYVTYLNDSTMSSPVDARPISISVNKGERVHRGYQLLAYWPKEMGYDYTPRELRAPFNGIVMDIFTKVGQPVKAGEDLIRILEDQYLTMKTTVNPRLRKIFKSDLQASLHIGEHRLPGFVRYLQRWSQSAELLFKNPERLAPPPGLTRAEVFLGRRGGSFIPEDYFKTSDTLMAYIPDMGPVEITSIGFSDSLRWIFPDMPGIDSLVIPMGTDSLFQAW</sequence>
<dbReference type="Gene3D" id="2.40.50.100">
    <property type="match status" value="1"/>
</dbReference>
<name>A0A7V5RNR4_CALAY</name>
<proteinExistence type="predicted"/>
<gene>
    <name evidence="1" type="ORF">ENJ15_01245</name>
</gene>
<dbReference type="AlphaFoldDB" id="A0A7V5RNR4"/>
<dbReference type="InterPro" id="IPR011053">
    <property type="entry name" value="Single_hybrid_motif"/>
</dbReference>